<dbReference type="STRING" id="1121001.SAMN02745857_00471"/>
<reference evidence="8 9" key="1">
    <citation type="submission" date="2017-04" db="EMBL/GenBank/DDBJ databases">
        <authorList>
            <person name="Afonso C.L."/>
            <person name="Miller P.J."/>
            <person name="Scott M.A."/>
            <person name="Spackman E."/>
            <person name="Goraichik I."/>
            <person name="Dimitrov K.M."/>
            <person name="Suarez D.L."/>
            <person name="Swayne D.E."/>
        </authorList>
    </citation>
    <scope>NUCLEOTIDE SEQUENCE [LARGE SCALE GENOMIC DNA]</scope>
    <source>
        <strain evidence="8 9">DSM 23236</strain>
    </source>
</reference>
<evidence type="ECO:0000256" key="2">
    <source>
        <dbReference type="ARBA" id="ARBA00008520"/>
    </source>
</evidence>
<dbReference type="Gene3D" id="3.40.190.10">
    <property type="entry name" value="Periplasmic binding protein-like II"/>
    <property type="match status" value="2"/>
</dbReference>
<dbReference type="PANTHER" id="PTHR43649">
    <property type="entry name" value="ARABINOSE-BINDING PROTEIN-RELATED"/>
    <property type="match status" value="1"/>
</dbReference>
<keyword evidence="9" id="KW-1185">Reference proteome</keyword>
<protein>
    <recommendedName>
        <fullName evidence="6">Probable sugar-binding periplasmic protein</fullName>
    </recommendedName>
</protein>
<dbReference type="AlphaFoldDB" id="A0A1W1X2C4"/>
<dbReference type="Pfam" id="PF01547">
    <property type="entry name" value="SBP_bac_1"/>
    <property type="match status" value="1"/>
</dbReference>
<dbReference type="RefSeq" id="WP_084088940.1">
    <property type="nucleotide sequence ID" value="NZ_FWXD01000002.1"/>
</dbReference>
<name>A0A1W1X2C4_9NEIS</name>
<dbReference type="SUPFAM" id="SSF53850">
    <property type="entry name" value="Periplasmic binding protein-like II"/>
    <property type="match status" value="1"/>
</dbReference>
<dbReference type="GO" id="GO:0042597">
    <property type="term" value="C:periplasmic space"/>
    <property type="evidence" value="ECO:0007669"/>
    <property type="project" value="UniProtKB-SubCell"/>
</dbReference>
<dbReference type="Proteomes" id="UP000192761">
    <property type="component" value="Unassembled WGS sequence"/>
</dbReference>
<dbReference type="PANTHER" id="PTHR43649:SF28">
    <property type="entry name" value="BINDING PROTEIN COMPONENT OF ABC SUGAR TRANSPORTER-RELATED"/>
    <property type="match status" value="1"/>
</dbReference>
<evidence type="ECO:0000256" key="3">
    <source>
        <dbReference type="ARBA" id="ARBA00022448"/>
    </source>
</evidence>
<feature type="chain" id="PRO_5012009192" description="Probable sugar-binding periplasmic protein" evidence="7">
    <location>
        <begin position="27"/>
        <end position="424"/>
    </location>
</feature>
<evidence type="ECO:0000256" key="1">
    <source>
        <dbReference type="ARBA" id="ARBA00004418"/>
    </source>
</evidence>
<organism evidence="8 9">
    <name type="scientific">Andreprevotia lacus DSM 23236</name>
    <dbReference type="NCBI Taxonomy" id="1121001"/>
    <lineage>
        <taxon>Bacteria</taxon>
        <taxon>Pseudomonadati</taxon>
        <taxon>Pseudomonadota</taxon>
        <taxon>Betaproteobacteria</taxon>
        <taxon>Neisseriales</taxon>
        <taxon>Chitinibacteraceae</taxon>
        <taxon>Andreprevotia</taxon>
    </lineage>
</organism>
<evidence type="ECO:0000313" key="9">
    <source>
        <dbReference type="Proteomes" id="UP000192761"/>
    </source>
</evidence>
<dbReference type="InterPro" id="IPR050490">
    <property type="entry name" value="Bact_solute-bd_prot1"/>
</dbReference>
<sequence>MKPSLSRYLVAPLALAVLASSTLAHAQQKLDVLHWWTSQSERKAADALADALDRDDIQWRDAAIAGGAGIGAMKVLKSRLLSGRAPDVAQLIGPAIQEWAELGLLLELDNVSTQNGWSRAFFPTIWTLVRQRGHVVAVPVGIHRINTLFYQKRIFAELGLTPPRNWAEFERVADKLKRAGVIPLAQSSEPWQVATLFETLVLSESSPSFYRQLFTRGNEKLWFDPRVTRALERLRRLKQWMPDPIAERHWEGVARQLASGEVGMWVMGDWAKGELQTMGLTVDEQFGCMPVPGTADYHLYSVDTFVMLADDYGSQVQQEKLAQLAASPAVQARYNQIKGSVPVRRDADVNQMDSCARASWRTFNRGALVQAPSMTHRMASDEGLKDAIIAQLHRYFADEHIPASETQRRIAALARALGNRKSED</sequence>
<dbReference type="InterPro" id="IPR006059">
    <property type="entry name" value="SBP"/>
</dbReference>
<evidence type="ECO:0000256" key="4">
    <source>
        <dbReference type="ARBA" id="ARBA00022729"/>
    </source>
</evidence>
<keyword evidence="4 7" id="KW-0732">Signal</keyword>
<dbReference type="EMBL" id="FWXD01000002">
    <property type="protein sequence ID" value="SMC18092.1"/>
    <property type="molecule type" value="Genomic_DNA"/>
</dbReference>
<evidence type="ECO:0000256" key="5">
    <source>
        <dbReference type="ARBA" id="ARBA00049629"/>
    </source>
</evidence>
<dbReference type="OrthoDB" id="5580590at2"/>
<evidence type="ECO:0000256" key="6">
    <source>
        <dbReference type="ARBA" id="ARBA00049753"/>
    </source>
</evidence>
<feature type="signal peptide" evidence="7">
    <location>
        <begin position="1"/>
        <end position="26"/>
    </location>
</feature>
<gene>
    <name evidence="8" type="ORF">SAMN02745857_00471</name>
</gene>
<comment type="subcellular location">
    <subcellularLocation>
        <location evidence="1">Periplasm</location>
    </subcellularLocation>
</comment>
<evidence type="ECO:0000256" key="7">
    <source>
        <dbReference type="SAM" id="SignalP"/>
    </source>
</evidence>
<comment type="function">
    <text evidence="5">Part of a binding-protein-dependent transport system for a sugar.</text>
</comment>
<accession>A0A1W1X2C4</accession>
<evidence type="ECO:0000313" key="8">
    <source>
        <dbReference type="EMBL" id="SMC18092.1"/>
    </source>
</evidence>
<proteinExistence type="inferred from homology"/>
<comment type="similarity">
    <text evidence="2">Belongs to the bacterial solute-binding protein 1 family.</text>
</comment>
<keyword evidence="3" id="KW-0813">Transport</keyword>